<dbReference type="Proteomes" id="UP000324701">
    <property type="component" value="Unassembled WGS sequence"/>
</dbReference>
<evidence type="ECO:0000313" key="2">
    <source>
        <dbReference type="EMBL" id="KAA1247394.1"/>
    </source>
</evidence>
<evidence type="ECO:0000313" key="3">
    <source>
        <dbReference type="Proteomes" id="UP000324701"/>
    </source>
</evidence>
<organism evidence="2 3">
    <name type="scientific">Mycobacterium simiae</name>
    <name type="common">Mycobacterium habana</name>
    <dbReference type="NCBI Taxonomy" id="1784"/>
    <lineage>
        <taxon>Bacteria</taxon>
        <taxon>Bacillati</taxon>
        <taxon>Actinomycetota</taxon>
        <taxon>Actinomycetes</taxon>
        <taxon>Mycobacteriales</taxon>
        <taxon>Mycobacteriaceae</taxon>
        <taxon>Mycobacterium</taxon>
        <taxon>Mycobacterium simiae complex</taxon>
    </lineage>
</organism>
<protein>
    <submittedName>
        <fullName evidence="2">Uncharacterized protein</fullName>
    </submittedName>
</protein>
<evidence type="ECO:0000256" key="1">
    <source>
        <dbReference type="SAM" id="MobiDB-lite"/>
    </source>
</evidence>
<feature type="region of interest" description="Disordered" evidence="1">
    <location>
        <begin position="1"/>
        <end position="36"/>
    </location>
</feature>
<comment type="caution">
    <text evidence="2">The sequence shown here is derived from an EMBL/GenBank/DDBJ whole genome shotgun (WGS) entry which is preliminary data.</text>
</comment>
<name>A0A5B1BJH8_MYCSI</name>
<gene>
    <name evidence="2" type="ORF">F0Q45_22480</name>
</gene>
<sequence length="61" mass="6477">MLSTRHESSPPRPNSEASDSHSNWPGPEGSRQGAHRDAVRAKVLLIAADGMANTAIGLSQR</sequence>
<accession>A0A5B1BJH8</accession>
<dbReference type="OrthoDB" id="2375382at2"/>
<keyword evidence="3" id="KW-1185">Reference proteome</keyword>
<proteinExistence type="predicted"/>
<dbReference type="AlphaFoldDB" id="A0A5B1BJH8"/>
<dbReference type="EMBL" id="VTZN01000200">
    <property type="protein sequence ID" value="KAA1247394.1"/>
    <property type="molecule type" value="Genomic_DNA"/>
</dbReference>
<reference evidence="2 3" key="1">
    <citation type="submission" date="2019-09" db="EMBL/GenBank/DDBJ databases">
        <title>Report of infection by Mycobacterium simiae a patient suffering from pulmonary tuberculosis.</title>
        <authorList>
            <person name="Mohanty P.S."/>
            <person name="Bansal A.K."/>
            <person name="Singh H."/>
            <person name="Sharma S."/>
            <person name="Patil S.A."/>
            <person name="Upadhaya P."/>
            <person name="Singh P.K."/>
            <person name="Kumar D."/>
            <person name="Kumar S."/>
            <person name="Singh R.K."/>
            <person name="Chaudhary B."/>
        </authorList>
    </citation>
    <scope>NUCLEOTIDE SEQUENCE [LARGE SCALE GENOMIC DNA]</scope>
    <source>
        <strain evidence="2 3">JAL-560-SIM</strain>
    </source>
</reference>